<evidence type="ECO:0000313" key="1">
    <source>
        <dbReference type="EMBL" id="GAC19176.1"/>
    </source>
</evidence>
<keyword evidence="2" id="KW-1185">Reference proteome</keyword>
<protein>
    <recommendedName>
        <fullName evidence="3">DUF3570 domain-containing protein</fullName>
    </recommendedName>
</protein>
<dbReference type="AlphaFoldDB" id="K6Y5C9"/>
<dbReference type="OrthoDB" id="5450709at2"/>
<comment type="caution">
    <text evidence="1">The sequence shown here is derived from an EMBL/GenBank/DDBJ whole genome shotgun (WGS) entry which is preliminary data.</text>
</comment>
<dbReference type="InterPro" id="IPR021953">
    <property type="entry name" value="DUF3570"/>
</dbReference>
<accession>K6Y5C9</accession>
<dbReference type="STRING" id="493475.GARC_2209"/>
<dbReference type="EMBL" id="BAEO01000027">
    <property type="protein sequence ID" value="GAC19176.1"/>
    <property type="molecule type" value="Genomic_DNA"/>
</dbReference>
<dbReference type="eggNOG" id="COG2067">
    <property type="taxonomic scope" value="Bacteria"/>
</dbReference>
<gene>
    <name evidence="1" type="ORF">GARC_2209</name>
</gene>
<sequence>MTSPSGTVRKLLSRLIFACIILGVLAWQAFAAVLPQDRSDAMYHSYQGGGMSIDGPSILLRKKIGNHVSFSANYYVDTISGASIDVLATASPYEEERTENSIGVDYLHNKTLMSLNYTTSSENDFEAESFHFGVSQDFFGDLTTLSLGYSKGNDEVGKTGDDTFLELAERQNYQLGITQVITKNMIMGLSVENISDQGYLNNPYRSVRFLDATSARGYRFETEVYPNTRRSNAAAVTANYYLPYRASVYGEAKVFSDSWGIQANTYKLGYIHTFGEDWIVELRARHYQQDKADFYQDLYNRSAEFNFRARDKEMSTFNNLSLGLSVTYEFQFSATNFFKKSTLNLDFDHVNFDYDDFRNVLVDASTEVVPVGAEPLYQFSANITRLYVSIFY</sequence>
<name>K6Y5C9_9ALTE</name>
<organism evidence="1 2">
    <name type="scientific">Paraglaciecola arctica BSs20135</name>
    <dbReference type="NCBI Taxonomy" id="493475"/>
    <lineage>
        <taxon>Bacteria</taxon>
        <taxon>Pseudomonadati</taxon>
        <taxon>Pseudomonadota</taxon>
        <taxon>Gammaproteobacteria</taxon>
        <taxon>Alteromonadales</taxon>
        <taxon>Alteromonadaceae</taxon>
        <taxon>Paraglaciecola</taxon>
    </lineage>
</organism>
<evidence type="ECO:0000313" key="2">
    <source>
        <dbReference type="Proteomes" id="UP000006327"/>
    </source>
</evidence>
<dbReference type="RefSeq" id="WP_007619698.1">
    <property type="nucleotide sequence ID" value="NZ_BAEO01000027.1"/>
</dbReference>
<proteinExistence type="predicted"/>
<dbReference type="Proteomes" id="UP000006327">
    <property type="component" value="Unassembled WGS sequence"/>
</dbReference>
<reference evidence="1 2" key="1">
    <citation type="journal article" date="2017" name="Antonie Van Leeuwenhoek">
        <title>Rhizobium rhizosphaerae sp. nov., a novel species isolated from rice rhizosphere.</title>
        <authorList>
            <person name="Zhao J.J."/>
            <person name="Zhang J."/>
            <person name="Zhang R.J."/>
            <person name="Zhang C.W."/>
            <person name="Yin H.Q."/>
            <person name="Zhang X.X."/>
        </authorList>
    </citation>
    <scope>NUCLEOTIDE SEQUENCE [LARGE SCALE GENOMIC DNA]</scope>
    <source>
        <strain evidence="1 2">BSs20135</strain>
    </source>
</reference>
<evidence type="ECO:0008006" key="3">
    <source>
        <dbReference type="Google" id="ProtNLM"/>
    </source>
</evidence>
<dbReference type="Pfam" id="PF12094">
    <property type="entry name" value="DUF3570"/>
    <property type="match status" value="2"/>
</dbReference>